<dbReference type="AlphaFoldDB" id="A0A1G2IV64"/>
<dbReference type="Pfam" id="PF01541">
    <property type="entry name" value="GIY-YIG"/>
    <property type="match status" value="1"/>
</dbReference>
<evidence type="ECO:0000313" key="3">
    <source>
        <dbReference type="EMBL" id="OGZ78542.1"/>
    </source>
</evidence>
<evidence type="ECO:0000313" key="4">
    <source>
        <dbReference type="Proteomes" id="UP000178650"/>
    </source>
</evidence>
<dbReference type="Proteomes" id="UP000178650">
    <property type="component" value="Unassembled WGS sequence"/>
</dbReference>
<gene>
    <name evidence="3" type="ORF">A2358_03505</name>
</gene>
<feature type="domain" description="GIY-YIG" evidence="2">
    <location>
        <begin position="1"/>
        <end position="71"/>
    </location>
</feature>
<protein>
    <submittedName>
        <fullName evidence="3">Excinuclease ABC subunit C</fullName>
    </submittedName>
</protein>
<dbReference type="InterPro" id="IPR050190">
    <property type="entry name" value="UPF0213_domain"/>
</dbReference>
<accession>A0A1G2IV64</accession>
<dbReference type="EMBL" id="MHPJ01000018">
    <property type="protein sequence ID" value="OGZ78542.1"/>
    <property type="molecule type" value="Genomic_DNA"/>
</dbReference>
<dbReference type="Gene3D" id="3.40.1440.10">
    <property type="entry name" value="GIY-YIG endonuclease"/>
    <property type="match status" value="1"/>
</dbReference>
<organism evidence="3 4">
    <name type="scientific">Candidatus Staskawiczbacteria bacterium RIFOXYB1_FULL_37_44</name>
    <dbReference type="NCBI Taxonomy" id="1802223"/>
    <lineage>
        <taxon>Bacteria</taxon>
        <taxon>Candidatus Staskawicziibacteriota</taxon>
    </lineage>
</organism>
<reference evidence="3 4" key="1">
    <citation type="journal article" date="2016" name="Nat. Commun.">
        <title>Thousands of microbial genomes shed light on interconnected biogeochemical processes in an aquifer system.</title>
        <authorList>
            <person name="Anantharaman K."/>
            <person name="Brown C.T."/>
            <person name="Hug L.A."/>
            <person name="Sharon I."/>
            <person name="Castelle C.J."/>
            <person name="Probst A.J."/>
            <person name="Thomas B.C."/>
            <person name="Singh A."/>
            <person name="Wilkins M.J."/>
            <person name="Karaoz U."/>
            <person name="Brodie E.L."/>
            <person name="Williams K.H."/>
            <person name="Hubbard S.S."/>
            <person name="Banfield J.F."/>
        </authorList>
    </citation>
    <scope>NUCLEOTIDE SEQUENCE [LARGE SCALE GENOMIC DNA]</scope>
</reference>
<dbReference type="InterPro" id="IPR035901">
    <property type="entry name" value="GIY-YIG_endonuc_sf"/>
</dbReference>
<proteinExistence type="inferred from homology"/>
<evidence type="ECO:0000259" key="2">
    <source>
        <dbReference type="PROSITE" id="PS50164"/>
    </source>
</evidence>
<name>A0A1G2IV64_9BACT</name>
<dbReference type="PANTHER" id="PTHR34477">
    <property type="entry name" value="UPF0213 PROTEIN YHBQ"/>
    <property type="match status" value="1"/>
</dbReference>
<dbReference type="CDD" id="cd10448">
    <property type="entry name" value="GIY-YIG_unchar_3"/>
    <property type="match status" value="1"/>
</dbReference>
<comment type="similarity">
    <text evidence="1">Belongs to the UPF0213 family.</text>
</comment>
<dbReference type="SUPFAM" id="SSF82771">
    <property type="entry name" value="GIY-YIG endonuclease"/>
    <property type="match status" value="1"/>
</dbReference>
<sequence>MLDSKRNGTLYVGVTDNLQRRIYEHKNNLIEGFIKKYSVHNLVYYEETSDVKSAIEGEKQLKKWNRKWKIELIEKNNPEWKDLYNSL</sequence>
<comment type="caution">
    <text evidence="3">The sequence shown here is derived from an EMBL/GenBank/DDBJ whole genome shotgun (WGS) entry which is preliminary data.</text>
</comment>
<dbReference type="PROSITE" id="PS50164">
    <property type="entry name" value="GIY_YIG"/>
    <property type="match status" value="1"/>
</dbReference>
<dbReference type="PANTHER" id="PTHR34477:SF5">
    <property type="entry name" value="BSL5627 PROTEIN"/>
    <property type="match status" value="1"/>
</dbReference>
<evidence type="ECO:0000256" key="1">
    <source>
        <dbReference type="ARBA" id="ARBA00007435"/>
    </source>
</evidence>
<dbReference type="STRING" id="1802223.A2358_03505"/>
<dbReference type="InterPro" id="IPR000305">
    <property type="entry name" value="GIY-YIG_endonuc"/>
</dbReference>